<proteinExistence type="predicted"/>
<evidence type="ECO:0000313" key="2">
    <source>
        <dbReference type="EMBL" id="MBW8639854.1"/>
    </source>
</evidence>
<dbReference type="GO" id="GO:0016787">
    <property type="term" value="F:hydrolase activity"/>
    <property type="evidence" value="ECO:0007669"/>
    <property type="project" value="UniProtKB-KW"/>
</dbReference>
<accession>A0AAE2ZPX5</accession>
<dbReference type="InterPro" id="IPR000073">
    <property type="entry name" value="AB_hydrolase_1"/>
</dbReference>
<reference evidence="2" key="1">
    <citation type="submission" date="2021-08" db="EMBL/GenBank/DDBJ databases">
        <title>Hoeflea bacterium WL0058 sp. nov., isolated from the sediment.</title>
        <authorList>
            <person name="Wang L."/>
            <person name="Zhang D."/>
        </authorList>
    </citation>
    <scope>NUCLEOTIDE SEQUENCE</scope>
    <source>
        <strain evidence="2">WL0058</strain>
    </source>
</reference>
<dbReference type="RefSeq" id="WP_220230556.1">
    <property type="nucleotide sequence ID" value="NZ_JAICBX010000004.1"/>
</dbReference>
<dbReference type="InterPro" id="IPR029058">
    <property type="entry name" value="AB_hydrolase_fold"/>
</dbReference>
<gene>
    <name evidence="2" type="ORF">K1W69_21850</name>
</gene>
<evidence type="ECO:0000259" key="1">
    <source>
        <dbReference type="Pfam" id="PF12697"/>
    </source>
</evidence>
<dbReference type="SUPFAM" id="SSF53474">
    <property type="entry name" value="alpha/beta-Hydrolases"/>
    <property type="match status" value="1"/>
</dbReference>
<evidence type="ECO:0000313" key="3">
    <source>
        <dbReference type="Proteomes" id="UP001196509"/>
    </source>
</evidence>
<dbReference type="AlphaFoldDB" id="A0AAE2ZPX5"/>
<name>A0AAE2ZPX5_9HYPH</name>
<dbReference type="PANTHER" id="PTHR37017">
    <property type="entry name" value="AB HYDROLASE-1 DOMAIN-CONTAINING PROTEIN-RELATED"/>
    <property type="match status" value="1"/>
</dbReference>
<keyword evidence="3" id="KW-1185">Reference proteome</keyword>
<feature type="domain" description="AB hydrolase-1" evidence="1">
    <location>
        <begin position="5"/>
        <end position="238"/>
    </location>
</feature>
<dbReference type="Pfam" id="PF12697">
    <property type="entry name" value="Abhydrolase_6"/>
    <property type="match status" value="1"/>
</dbReference>
<keyword evidence="2" id="KW-0378">Hydrolase</keyword>
<dbReference type="Proteomes" id="UP001196509">
    <property type="component" value="Unassembled WGS sequence"/>
</dbReference>
<dbReference type="EMBL" id="JAICBX010000004">
    <property type="protein sequence ID" value="MBW8639854.1"/>
    <property type="molecule type" value="Genomic_DNA"/>
</dbReference>
<protein>
    <submittedName>
        <fullName evidence="2">Alpha/beta hydrolase</fullName>
    </submittedName>
</protein>
<dbReference type="Gene3D" id="3.40.50.1820">
    <property type="entry name" value="alpha/beta hydrolase"/>
    <property type="match status" value="1"/>
</dbReference>
<comment type="caution">
    <text evidence="2">The sequence shown here is derived from an EMBL/GenBank/DDBJ whole genome shotgun (WGS) entry which is preliminary data.</text>
</comment>
<dbReference type="PANTHER" id="PTHR37017:SF11">
    <property type="entry name" value="ESTERASE_LIPASE_THIOESTERASE DOMAIN-CONTAINING PROTEIN"/>
    <property type="match status" value="1"/>
</dbReference>
<sequence length="253" mass="27363">MFDPVILIHGAWQGSWAWRDLIGLLQARGLACHAVDLPGNGTDATPPESVTLELYARHVEDFIDGLDRPVSLVAHSGGGNVATAVAEARPDRVARIVYLAGMMLPSGMSFGDLLAQEYARDRGLIGIGDHLLWSSDGLMSSVPADAAIEIFYHDAEPAAARKAADKLTPQPESGRAVAANWTEERYGTAPRLYVECSMDRSIDVSLQRRMQELVPGAKVRTLETGHAPQLSAPDKLADTIWPFLADQQPNADQ</sequence>
<organism evidence="2 3">
    <name type="scientific">Flavimaribacter sediminis</name>
    <dbReference type="NCBI Taxonomy" id="2865987"/>
    <lineage>
        <taxon>Bacteria</taxon>
        <taxon>Pseudomonadati</taxon>
        <taxon>Pseudomonadota</taxon>
        <taxon>Alphaproteobacteria</taxon>
        <taxon>Hyphomicrobiales</taxon>
        <taxon>Rhizobiaceae</taxon>
        <taxon>Flavimaribacter</taxon>
    </lineage>
</organism>
<dbReference type="InterPro" id="IPR052897">
    <property type="entry name" value="Sec-Metab_Biosynth_Hydrolase"/>
</dbReference>